<organism evidence="1 2">
    <name type="scientific">Ephemerocybe angulata</name>
    <dbReference type="NCBI Taxonomy" id="980116"/>
    <lineage>
        <taxon>Eukaryota</taxon>
        <taxon>Fungi</taxon>
        <taxon>Dikarya</taxon>
        <taxon>Basidiomycota</taxon>
        <taxon>Agaricomycotina</taxon>
        <taxon>Agaricomycetes</taxon>
        <taxon>Agaricomycetidae</taxon>
        <taxon>Agaricales</taxon>
        <taxon>Agaricineae</taxon>
        <taxon>Psathyrellaceae</taxon>
        <taxon>Ephemerocybe</taxon>
    </lineage>
</organism>
<sequence length="117" mass="13721">MAFSRATFRFIISHSLAALNLLSCFHFPYRFCFSVPRSRYIIAFVNLHVTCFQSFLTRNRYSCGPAQICARLLLLAATGLQELLRRTHLQPLRRRRRCSWCNGQVPRMSTSRHRVID</sequence>
<reference evidence="1 2" key="1">
    <citation type="submission" date="2020-07" db="EMBL/GenBank/DDBJ databases">
        <title>Comparative genomics of pyrophilous fungi reveals a link between fire events and developmental genes.</title>
        <authorList>
            <consortium name="DOE Joint Genome Institute"/>
            <person name="Steindorff A.S."/>
            <person name="Carver A."/>
            <person name="Calhoun S."/>
            <person name="Stillman K."/>
            <person name="Liu H."/>
            <person name="Lipzen A."/>
            <person name="Pangilinan J."/>
            <person name="Labutti K."/>
            <person name="Bruns T.D."/>
            <person name="Grigoriev I.V."/>
        </authorList>
    </citation>
    <scope>NUCLEOTIDE SEQUENCE [LARGE SCALE GENOMIC DNA]</scope>
    <source>
        <strain evidence="1 2">CBS 144469</strain>
    </source>
</reference>
<protein>
    <submittedName>
        <fullName evidence="1">Uncharacterized protein</fullName>
    </submittedName>
</protein>
<evidence type="ECO:0000313" key="2">
    <source>
        <dbReference type="Proteomes" id="UP000521943"/>
    </source>
</evidence>
<dbReference type="AlphaFoldDB" id="A0A8H6HES1"/>
<dbReference type="OrthoDB" id="3086403at2759"/>
<accession>A0A8H6HES1</accession>
<name>A0A8H6HES1_9AGAR</name>
<dbReference type="EMBL" id="JACGCI010000101">
    <property type="protein sequence ID" value="KAF6745704.1"/>
    <property type="molecule type" value="Genomic_DNA"/>
</dbReference>
<evidence type="ECO:0000313" key="1">
    <source>
        <dbReference type="EMBL" id="KAF6745704.1"/>
    </source>
</evidence>
<gene>
    <name evidence="1" type="ORF">DFP72DRAFT_42641</name>
</gene>
<proteinExistence type="predicted"/>
<keyword evidence="2" id="KW-1185">Reference proteome</keyword>
<dbReference type="Proteomes" id="UP000521943">
    <property type="component" value="Unassembled WGS sequence"/>
</dbReference>
<comment type="caution">
    <text evidence="1">The sequence shown here is derived from an EMBL/GenBank/DDBJ whole genome shotgun (WGS) entry which is preliminary data.</text>
</comment>